<proteinExistence type="predicted"/>
<dbReference type="Proteomes" id="UP001553161">
    <property type="component" value="Unassembled WGS sequence"/>
</dbReference>
<evidence type="ECO:0000313" key="2">
    <source>
        <dbReference type="Proteomes" id="UP001553161"/>
    </source>
</evidence>
<comment type="caution">
    <text evidence="1">The sequence shown here is derived from an EMBL/GenBank/DDBJ whole genome shotgun (WGS) entry which is preliminary data.</text>
</comment>
<dbReference type="RefSeq" id="WP_366194203.1">
    <property type="nucleotide sequence ID" value="NZ_JBFBVU010000025.1"/>
</dbReference>
<keyword evidence="2" id="KW-1185">Reference proteome</keyword>
<evidence type="ECO:0000313" key="1">
    <source>
        <dbReference type="EMBL" id="MEV8468249.1"/>
    </source>
</evidence>
<name>A0ABV3L9K0_9RHOB</name>
<protein>
    <submittedName>
        <fullName evidence="1">Sarcosine oxidase subunit gamma</fullName>
    </submittedName>
</protein>
<dbReference type="EMBL" id="JBFBVU010000025">
    <property type="protein sequence ID" value="MEV8468249.1"/>
    <property type="molecule type" value="Genomic_DNA"/>
</dbReference>
<dbReference type="Gene3D" id="3.30.1360.120">
    <property type="entry name" value="Probable tRNA modification gtpase trme, domain 1"/>
    <property type="match status" value="1"/>
</dbReference>
<sequence length="187" mass="19655">MTDLAPATAFGVAEPREQSFGTLSLRERPDLALASLALAEDPAPLPQPFGVTLPEPGRMALGDGGLAAVWMAPRQWMLLGEGAADDDFAACVVTAVPEACVTEQTDGWVAIDLQSDDGAAPLARLLERMVNLRPEALTAGCATRTLLAHQSVFVLRRAEDLVTFLGPRSAAGSLWHAVATAAQRLQG</sequence>
<reference evidence="1 2" key="1">
    <citation type="submission" date="2024-07" db="EMBL/GenBank/DDBJ databases">
        <authorList>
            <person name="Kang M."/>
        </authorList>
    </citation>
    <scope>NUCLEOTIDE SEQUENCE [LARGE SCALE GENOMIC DNA]</scope>
    <source>
        <strain evidence="1 2">DFM31</strain>
    </source>
</reference>
<accession>A0ABV3L9K0</accession>
<gene>
    <name evidence="1" type="ORF">AB0T83_15850</name>
</gene>
<dbReference type="InterPro" id="IPR027266">
    <property type="entry name" value="TrmE/GcvT-like"/>
</dbReference>
<organism evidence="1 2">
    <name type="scientific">Meridianimarinicoccus marinus</name>
    <dbReference type="NCBI Taxonomy" id="3231483"/>
    <lineage>
        <taxon>Bacteria</taxon>
        <taxon>Pseudomonadati</taxon>
        <taxon>Pseudomonadota</taxon>
        <taxon>Alphaproteobacteria</taxon>
        <taxon>Rhodobacterales</taxon>
        <taxon>Paracoccaceae</taxon>
        <taxon>Meridianimarinicoccus</taxon>
    </lineage>
</organism>